<gene>
    <name evidence="17" type="ORF">SAMN05421874_115129</name>
</gene>
<dbReference type="Pfam" id="PF00989">
    <property type="entry name" value="PAS"/>
    <property type="match status" value="1"/>
</dbReference>
<feature type="domain" description="PAS" evidence="16">
    <location>
        <begin position="16"/>
        <end position="55"/>
    </location>
</feature>
<evidence type="ECO:0000256" key="13">
    <source>
        <dbReference type="ARBA" id="ARBA00056274"/>
    </source>
</evidence>
<dbReference type="NCBIfam" id="TIGR00229">
    <property type="entry name" value="sensory_box"/>
    <property type="match status" value="1"/>
</dbReference>
<evidence type="ECO:0000256" key="12">
    <source>
        <dbReference type="ARBA" id="ARBA00047761"/>
    </source>
</evidence>
<evidence type="ECO:0000256" key="15">
    <source>
        <dbReference type="ARBA" id="ARBA00081350"/>
    </source>
</evidence>
<dbReference type="AlphaFoldDB" id="A0A1G9H961"/>
<dbReference type="GO" id="GO:0005524">
    <property type="term" value="F:ATP binding"/>
    <property type="evidence" value="ECO:0007669"/>
    <property type="project" value="UniProtKB-KW"/>
</dbReference>
<evidence type="ECO:0000256" key="9">
    <source>
        <dbReference type="ARBA" id="ARBA00022842"/>
    </source>
</evidence>
<dbReference type="GO" id="GO:0016301">
    <property type="term" value="F:kinase activity"/>
    <property type="evidence" value="ECO:0007669"/>
    <property type="project" value="UniProtKB-KW"/>
</dbReference>
<dbReference type="SUPFAM" id="SSF55781">
    <property type="entry name" value="GAF domain-like"/>
    <property type="match status" value="1"/>
</dbReference>
<keyword evidence="11" id="KW-0464">Manganese</keyword>
<dbReference type="PANTHER" id="PTHR43156">
    <property type="entry name" value="STAGE II SPORULATION PROTEIN E-RELATED"/>
    <property type="match status" value="1"/>
</dbReference>
<dbReference type="Pfam" id="PF08448">
    <property type="entry name" value="PAS_4"/>
    <property type="match status" value="1"/>
</dbReference>
<evidence type="ECO:0000256" key="3">
    <source>
        <dbReference type="ARBA" id="ARBA00022679"/>
    </source>
</evidence>
<dbReference type="InterPro" id="IPR035965">
    <property type="entry name" value="PAS-like_dom_sf"/>
</dbReference>
<keyword evidence="4" id="KW-0479">Metal-binding</keyword>
<dbReference type="InterPro" id="IPR029016">
    <property type="entry name" value="GAF-like_dom_sf"/>
</dbReference>
<keyword evidence="18" id="KW-1185">Reference proteome</keyword>
<dbReference type="SUPFAM" id="SSF55785">
    <property type="entry name" value="PYP-like sensor domain (PAS domain)"/>
    <property type="match status" value="2"/>
</dbReference>
<sequence>MTAPELTGTGGHVPAVAMIDADGVVTGWSRSAEDLFGYADADIVNRTAAVLLQPEGAAERLGDLLSRVAGREQWTSLAEVRHLDGTPVTVHLRGARVNPAPGRPRWLLWATPVAEAANSLLEPLVKRSPIGIGMFDRDLRYVWLNDTAARVPDFFPHRAVGSSVDDWPKDGIETLIAAARRLLADGVPVLDREIRRTTLDGREEHTFSISLFRLDGVDGEPVGVCSLAVDITHSRARQRLALLADASARIGTTLDVTKTAQEMAEFAVPALADYVTVDLAESVLPEGEPLQRLTATDVSIPVFRRAGAASIHPSFPESLWFQGEPVYVPPASPFTAVLSSGRSHFEPHLNTSAGTWLDLDPDRSKIIHDTRMHSLIIVPLRARGDVLGITVFVRTDNPAPFTEDDLTLAEQLAARAALSLDNARRYTREHNAALALQRSLLPRTLSGGDALAVAGRYLPSDMHNGVGGDWFDSILLPEGRIALVVGDVTGHGINAAATMGRLRTAVRTLAHMNLPPADLLTHLDRLVARMNEQDTANLLSPADMGATCLYVVYDPATRQFTLSAAGHPPPAVVTPGGEVSFPSVPVGTPIGLGFGSYEALTVDVAPGSVIALYTDGLVETRDADIDEGMARLSATLTDPALPLELLCSTVIDGMMGTRLAEDDIALLLARTL</sequence>
<dbReference type="GO" id="GO:0046872">
    <property type="term" value="F:metal ion binding"/>
    <property type="evidence" value="ECO:0007669"/>
    <property type="project" value="UniProtKB-KW"/>
</dbReference>
<dbReference type="InterPro" id="IPR052016">
    <property type="entry name" value="Bact_Sigma-Reg"/>
</dbReference>
<dbReference type="RefSeq" id="WP_090769042.1">
    <property type="nucleotide sequence ID" value="NZ_FNFB01000015.1"/>
</dbReference>
<evidence type="ECO:0000256" key="14">
    <source>
        <dbReference type="ARBA" id="ARBA00075117"/>
    </source>
</evidence>
<dbReference type="SMART" id="SM00331">
    <property type="entry name" value="PP2C_SIG"/>
    <property type="match status" value="1"/>
</dbReference>
<evidence type="ECO:0000313" key="18">
    <source>
        <dbReference type="Proteomes" id="UP000198683"/>
    </source>
</evidence>
<keyword evidence="10" id="KW-0904">Protein phosphatase</keyword>
<dbReference type="OrthoDB" id="118142at2"/>
<comment type="function">
    <text evidence="13">Primarily acts as an independent SigF regulator that is sensitive to the osmosensory signal, mediating the cross talk of PknD with the SigF regulon. Possesses both phosphatase and kinase activities. The kinase domain functions as a classic anti-sigma factor-like kinase to phosphorylate the anti-anti-sigma factor domain at the canonical regulatory site, and the phosphatase domain antagonizes this activity.</text>
</comment>
<dbReference type="InterPro" id="IPR013656">
    <property type="entry name" value="PAS_4"/>
</dbReference>
<dbReference type="Pfam" id="PF07228">
    <property type="entry name" value="SpoIIE"/>
    <property type="match status" value="1"/>
</dbReference>
<evidence type="ECO:0000256" key="10">
    <source>
        <dbReference type="ARBA" id="ARBA00022912"/>
    </source>
</evidence>
<keyword evidence="3" id="KW-0808">Transferase</keyword>
<dbReference type="GO" id="GO:0004722">
    <property type="term" value="F:protein serine/threonine phosphatase activity"/>
    <property type="evidence" value="ECO:0007669"/>
    <property type="project" value="UniProtKB-EC"/>
</dbReference>
<dbReference type="FunFam" id="3.60.40.10:FF:000005">
    <property type="entry name" value="Serine/threonine protein phosphatase"/>
    <property type="match status" value="1"/>
</dbReference>
<protein>
    <recommendedName>
        <fullName evidence="1">protein-serine/threonine phosphatase</fullName>
        <ecNumber evidence="1">3.1.3.16</ecNumber>
    </recommendedName>
    <alternativeName>
        <fullName evidence="15">Protein-serine/threonine phosphatase</fullName>
    </alternativeName>
    <alternativeName>
        <fullName evidence="14">Serine/threonine-protein kinase</fullName>
    </alternativeName>
</protein>
<dbReference type="SUPFAM" id="SSF81606">
    <property type="entry name" value="PP2C-like"/>
    <property type="match status" value="1"/>
</dbReference>
<keyword evidence="8" id="KW-0067">ATP-binding</keyword>
<evidence type="ECO:0000259" key="16">
    <source>
        <dbReference type="PROSITE" id="PS50112"/>
    </source>
</evidence>
<keyword evidence="2" id="KW-0597">Phosphoprotein</keyword>
<dbReference type="Pfam" id="PF01590">
    <property type="entry name" value="GAF"/>
    <property type="match status" value="1"/>
</dbReference>
<evidence type="ECO:0000256" key="7">
    <source>
        <dbReference type="ARBA" id="ARBA00022801"/>
    </source>
</evidence>
<dbReference type="EMBL" id="FNFB01000015">
    <property type="protein sequence ID" value="SDL08953.1"/>
    <property type="molecule type" value="Genomic_DNA"/>
</dbReference>
<keyword evidence="5" id="KW-0547">Nucleotide-binding</keyword>
<dbReference type="InterPro" id="IPR013767">
    <property type="entry name" value="PAS_fold"/>
</dbReference>
<evidence type="ECO:0000256" key="8">
    <source>
        <dbReference type="ARBA" id="ARBA00022840"/>
    </source>
</evidence>
<dbReference type="Gene3D" id="3.30.450.20">
    <property type="entry name" value="PAS domain"/>
    <property type="match status" value="2"/>
</dbReference>
<keyword evidence="6" id="KW-0418">Kinase</keyword>
<dbReference type="PROSITE" id="PS50112">
    <property type="entry name" value="PAS"/>
    <property type="match status" value="1"/>
</dbReference>
<proteinExistence type="predicted"/>
<dbReference type="STRING" id="683260.SAMN05421874_115129"/>
<evidence type="ECO:0000256" key="4">
    <source>
        <dbReference type="ARBA" id="ARBA00022723"/>
    </source>
</evidence>
<organism evidence="17 18">
    <name type="scientific">Nonomuraea maritima</name>
    <dbReference type="NCBI Taxonomy" id="683260"/>
    <lineage>
        <taxon>Bacteria</taxon>
        <taxon>Bacillati</taxon>
        <taxon>Actinomycetota</taxon>
        <taxon>Actinomycetes</taxon>
        <taxon>Streptosporangiales</taxon>
        <taxon>Streptosporangiaceae</taxon>
        <taxon>Nonomuraea</taxon>
    </lineage>
</organism>
<dbReference type="PANTHER" id="PTHR43156:SF2">
    <property type="entry name" value="STAGE II SPORULATION PROTEIN E"/>
    <property type="match status" value="1"/>
</dbReference>
<evidence type="ECO:0000256" key="5">
    <source>
        <dbReference type="ARBA" id="ARBA00022741"/>
    </source>
</evidence>
<accession>A0A1G9H961</accession>
<evidence type="ECO:0000313" key="17">
    <source>
        <dbReference type="EMBL" id="SDL08953.1"/>
    </source>
</evidence>
<dbReference type="SMART" id="SM00065">
    <property type="entry name" value="GAF"/>
    <property type="match status" value="1"/>
</dbReference>
<comment type="catalytic activity">
    <reaction evidence="12">
        <text>O-phospho-L-seryl-[protein] + H2O = L-seryl-[protein] + phosphate</text>
        <dbReference type="Rhea" id="RHEA:20629"/>
        <dbReference type="Rhea" id="RHEA-COMP:9863"/>
        <dbReference type="Rhea" id="RHEA-COMP:11604"/>
        <dbReference type="ChEBI" id="CHEBI:15377"/>
        <dbReference type="ChEBI" id="CHEBI:29999"/>
        <dbReference type="ChEBI" id="CHEBI:43474"/>
        <dbReference type="ChEBI" id="CHEBI:83421"/>
        <dbReference type="EC" id="3.1.3.16"/>
    </reaction>
</comment>
<reference evidence="17 18" key="1">
    <citation type="submission" date="2016-10" db="EMBL/GenBank/DDBJ databases">
        <authorList>
            <person name="de Groot N.N."/>
        </authorList>
    </citation>
    <scope>NUCLEOTIDE SEQUENCE [LARGE SCALE GENOMIC DNA]</scope>
    <source>
        <strain evidence="17 18">CGMCC 4.5681</strain>
    </source>
</reference>
<evidence type="ECO:0000256" key="6">
    <source>
        <dbReference type="ARBA" id="ARBA00022777"/>
    </source>
</evidence>
<dbReference type="InterPro" id="IPR036457">
    <property type="entry name" value="PPM-type-like_dom_sf"/>
</dbReference>
<dbReference type="Proteomes" id="UP000198683">
    <property type="component" value="Unassembled WGS sequence"/>
</dbReference>
<keyword evidence="9" id="KW-0460">Magnesium</keyword>
<dbReference type="Gene3D" id="3.60.40.10">
    <property type="entry name" value="PPM-type phosphatase domain"/>
    <property type="match status" value="1"/>
</dbReference>
<evidence type="ECO:0000256" key="1">
    <source>
        <dbReference type="ARBA" id="ARBA00013081"/>
    </source>
</evidence>
<dbReference type="FunFam" id="3.30.450.40:FF:000035">
    <property type="entry name" value="PAS sensor protein"/>
    <property type="match status" value="1"/>
</dbReference>
<keyword evidence="7" id="KW-0378">Hydrolase</keyword>
<dbReference type="InterPro" id="IPR001932">
    <property type="entry name" value="PPM-type_phosphatase-like_dom"/>
</dbReference>
<evidence type="ECO:0000256" key="11">
    <source>
        <dbReference type="ARBA" id="ARBA00023211"/>
    </source>
</evidence>
<dbReference type="InterPro" id="IPR003018">
    <property type="entry name" value="GAF"/>
</dbReference>
<dbReference type="Gene3D" id="3.30.450.40">
    <property type="match status" value="1"/>
</dbReference>
<dbReference type="InterPro" id="IPR000014">
    <property type="entry name" value="PAS"/>
</dbReference>
<name>A0A1G9H961_9ACTN</name>
<evidence type="ECO:0000256" key="2">
    <source>
        <dbReference type="ARBA" id="ARBA00022553"/>
    </source>
</evidence>
<dbReference type="GO" id="GO:0006355">
    <property type="term" value="P:regulation of DNA-templated transcription"/>
    <property type="evidence" value="ECO:0007669"/>
    <property type="project" value="InterPro"/>
</dbReference>
<dbReference type="CDD" id="cd00130">
    <property type="entry name" value="PAS"/>
    <property type="match status" value="1"/>
</dbReference>
<dbReference type="EC" id="3.1.3.16" evidence="1"/>